<proteinExistence type="predicted"/>
<dbReference type="Proteomes" id="UP000645462">
    <property type="component" value="Unassembled WGS sequence"/>
</dbReference>
<dbReference type="RefSeq" id="WP_188482751.1">
    <property type="nucleotide sequence ID" value="NZ_BMFC01000007.1"/>
</dbReference>
<evidence type="ECO:0000313" key="3">
    <source>
        <dbReference type="EMBL" id="GGC10400.1"/>
    </source>
</evidence>
<protein>
    <recommendedName>
        <fullName evidence="2">DUF1468 domain-containing protein</fullName>
    </recommendedName>
</protein>
<dbReference type="EMBL" id="BMFC01000007">
    <property type="protein sequence ID" value="GGC10400.1"/>
    <property type="molecule type" value="Genomic_DNA"/>
</dbReference>
<evidence type="ECO:0000313" key="4">
    <source>
        <dbReference type="Proteomes" id="UP000645462"/>
    </source>
</evidence>
<organism evidence="3 4">
    <name type="scientific">Marivita lacus</name>
    <dbReference type="NCBI Taxonomy" id="1323742"/>
    <lineage>
        <taxon>Bacteria</taxon>
        <taxon>Pseudomonadati</taxon>
        <taxon>Pseudomonadota</taxon>
        <taxon>Alphaproteobacteria</taxon>
        <taxon>Rhodobacterales</taxon>
        <taxon>Roseobacteraceae</taxon>
        <taxon>Marivita</taxon>
    </lineage>
</organism>
<keyword evidence="1" id="KW-0812">Transmembrane</keyword>
<keyword evidence="4" id="KW-1185">Reference proteome</keyword>
<accession>A0ABQ1KW49</accession>
<feature type="transmembrane region" description="Helical" evidence="1">
    <location>
        <begin position="117"/>
        <end position="139"/>
    </location>
</feature>
<feature type="transmembrane region" description="Helical" evidence="1">
    <location>
        <begin position="38"/>
        <end position="57"/>
    </location>
</feature>
<dbReference type="PROSITE" id="PS51257">
    <property type="entry name" value="PROKAR_LIPOPROTEIN"/>
    <property type="match status" value="1"/>
</dbReference>
<feature type="transmembrane region" description="Helical" evidence="1">
    <location>
        <begin position="78"/>
        <end position="111"/>
    </location>
</feature>
<name>A0ABQ1KW49_9RHOB</name>
<keyword evidence="1" id="KW-1133">Transmembrane helix</keyword>
<comment type="caution">
    <text evidence="3">The sequence shown here is derived from an EMBL/GenBank/DDBJ whole genome shotgun (WGS) entry which is preliminary data.</text>
</comment>
<dbReference type="InterPro" id="IPR009936">
    <property type="entry name" value="DUF1468"/>
</dbReference>
<reference evidence="4" key="1">
    <citation type="journal article" date="2019" name="Int. J. Syst. Evol. Microbiol.">
        <title>The Global Catalogue of Microorganisms (GCM) 10K type strain sequencing project: providing services to taxonomists for standard genome sequencing and annotation.</title>
        <authorList>
            <consortium name="The Broad Institute Genomics Platform"/>
            <consortium name="The Broad Institute Genome Sequencing Center for Infectious Disease"/>
            <person name="Wu L."/>
            <person name="Ma J."/>
        </authorList>
    </citation>
    <scope>NUCLEOTIDE SEQUENCE [LARGE SCALE GENOMIC DNA]</scope>
    <source>
        <strain evidence="4">CGMCC 1.12478</strain>
    </source>
</reference>
<feature type="domain" description="DUF1468" evidence="2">
    <location>
        <begin position="10"/>
        <end position="144"/>
    </location>
</feature>
<dbReference type="Pfam" id="PF07331">
    <property type="entry name" value="TctB"/>
    <property type="match status" value="1"/>
</dbReference>
<evidence type="ECO:0000256" key="1">
    <source>
        <dbReference type="SAM" id="Phobius"/>
    </source>
</evidence>
<gene>
    <name evidence="3" type="ORF">GCM10011363_28860</name>
</gene>
<keyword evidence="1" id="KW-0472">Membrane</keyword>
<sequence>MRLVECVPAAFMLVLACGIAIGTSGLNLWDGPTPGARFFPIILAIAATAVALALLFAQWRGFEKVELDFPTRLGAARVGATILALIALAAGIPLVGFVPMVAAFVALMLILVLRQRIAISLMATAIVAGFIHFVFVRWLSVPLPMPFGI</sequence>
<evidence type="ECO:0000259" key="2">
    <source>
        <dbReference type="Pfam" id="PF07331"/>
    </source>
</evidence>